<feature type="transmembrane region" description="Helical" evidence="1">
    <location>
        <begin position="40"/>
        <end position="65"/>
    </location>
</feature>
<evidence type="ECO:0000313" key="3">
    <source>
        <dbReference type="Proteomes" id="UP001056218"/>
    </source>
</evidence>
<feature type="transmembrane region" description="Helical" evidence="1">
    <location>
        <begin position="71"/>
        <end position="91"/>
    </location>
</feature>
<dbReference type="Proteomes" id="UP001056218">
    <property type="component" value="Chromosome"/>
</dbReference>
<name>A0ABY4TKK3_9FIRM</name>
<sequence>MKIKELTLIPILGTIIFLTSLIKIPSIFPGAEFQMSAPISVLIATTFGPKIYILAGLIGSFLSFFSGISNIYGIIVALVFRLGILIFILLVKNKNISLLFASSFGTSLSRIVLSKLVGLPLISLLIPALPGMVISGILAKLFYEKICSRLLGFKILEEKLEV</sequence>
<keyword evidence="1" id="KW-1133">Transmembrane helix</keyword>
<dbReference type="Gene3D" id="1.10.1760.20">
    <property type="match status" value="1"/>
</dbReference>
<accession>A0ABY4TKK3</accession>
<organism evidence="2 3">
    <name type="scientific">Peptoniphilus genitalis</name>
    <dbReference type="NCBI Taxonomy" id="3036303"/>
    <lineage>
        <taxon>Bacteria</taxon>
        <taxon>Bacillati</taxon>
        <taxon>Bacillota</taxon>
        <taxon>Tissierellia</taxon>
        <taxon>Tissierellales</taxon>
        <taxon>Peptoniphilaceae</taxon>
        <taxon>Peptoniphilus</taxon>
    </lineage>
</organism>
<protein>
    <submittedName>
        <fullName evidence="2">Uncharacterized protein</fullName>
    </submittedName>
</protein>
<proteinExistence type="predicted"/>
<evidence type="ECO:0000256" key="1">
    <source>
        <dbReference type="SAM" id="Phobius"/>
    </source>
</evidence>
<feature type="transmembrane region" description="Helical" evidence="1">
    <location>
        <begin position="6"/>
        <end position="28"/>
    </location>
</feature>
<feature type="transmembrane region" description="Helical" evidence="1">
    <location>
        <begin position="124"/>
        <end position="143"/>
    </location>
</feature>
<dbReference type="RefSeq" id="WP_250341783.1">
    <property type="nucleotide sequence ID" value="NZ_CP097885.1"/>
</dbReference>
<keyword evidence="1" id="KW-0812">Transmembrane</keyword>
<reference evidence="2 3" key="1">
    <citation type="submission" date="2022-05" db="EMBL/GenBank/DDBJ databases">
        <title>Identification of Peptoniphilus vaginalis-like Bacteria, Peptoniphilus septimus sp. nov. from Blood Cultures in a Cervical Cancer Patient receiving Chemotherapy: Case and Implications.</title>
        <authorList>
            <person name="Zhan X.-Y."/>
        </authorList>
    </citation>
    <scope>NUCLEOTIDE SEQUENCE [LARGE SCALE GENOMIC DNA]</scope>
    <source>
        <strain evidence="2 3">SAHP1</strain>
    </source>
</reference>
<keyword evidence="1" id="KW-0472">Membrane</keyword>
<evidence type="ECO:0000313" key="2">
    <source>
        <dbReference type="EMBL" id="URN41009.1"/>
    </source>
</evidence>
<gene>
    <name evidence="2" type="ORF">M9426_07055</name>
</gene>
<keyword evidence="3" id="KW-1185">Reference proteome</keyword>
<dbReference type="EMBL" id="CP097885">
    <property type="protein sequence ID" value="URN41009.1"/>
    <property type="molecule type" value="Genomic_DNA"/>
</dbReference>